<organism evidence="2 3">
    <name type="scientific">Trypanosoma theileri</name>
    <dbReference type="NCBI Taxonomy" id="67003"/>
    <lineage>
        <taxon>Eukaryota</taxon>
        <taxon>Discoba</taxon>
        <taxon>Euglenozoa</taxon>
        <taxon>Kinetoplastea</taxon>
        <taxon>Metakinetoplastina</taxon>
        <taxon>Trypanosomatida</taxon>
        <taxon>Trypanosomatidae</taxon>
        <taxon>Trypanosoma</taxon>
    </lineage>
</organism>
<dbReference type="OrthoDB" id="263260at2759"/>
<proteinExistence type="predicted"/>
<feature type="transmembrane region" description="Helical" evidence="1">
    <location>
        <begin position="60"/>
        <end position="81"/>
    </location>
</feature>
<evidence type="ECO:0000313" key="3">
    <source>
        <dbReference type="Proteomes" id="UP000192257"/>
    </source>
</evidence>
<sequence length="276" mass="31395">MLPWILITNAVVFAIVLLITVAPPLYIYDPRQHPGESLGPPTAGGIFPDSAVSHSVRQKLYILFVLPFAAIANSLFLYFSYYRHVRYVQFRVELHHVAQVNLMVASNLLDNDIMNTREPSTYNATGSMRGIPMVSNRSLFVRNSVVNRRHAVQRSEEKCHQHARPAVLSLHSYSSSPWWPELKELQEVVDTCFLRHSESARLKTLEALHKNVLVAFEKENNLRNGSIRDALLTLIERSTTFLSESMIRAYLTREVVKETHKGNQMNGDALLVSPIF</sequence>
<protein>
    <submittedName>
        <fullName evidence="2">Uncharacterized protein</fullName>
    </submittedName>
</protein>
<feature type="transmembrane region" description="Helical" evidence="1">
    <location>
        <begin position="6"/>
        <end position="28"/>
    </location>
</feature>
<dbReference type="Proteomes" id="UP000192257">
    <property type="component" value="Unassembled WGS sequence"/>
</dbReference>
<comment type="caution">
    <text evidence="2">The sequence shown here is derived from an EMBL/GenBank/DDBJ whole genome shotgun (WGS) entry which is preliminary data.</text>
</comment>
<gene>
    <name evidence="2" type="ORF">TM35_000481560</name>
</gene>
<keyword evidence="1" id="KW-0472">Membrane</keyword>
<reference evidence="2 3" key="1">
    <citation type="submission" date="2017-03" db="EMBL/GenBank/DDBJ databases">
        <title>An alternative strategy for trypanosome survival in the mammalian bloodstream revealed through genome and transcriptome analysis of the ubiquitous bovine parasite Trypanosoma (Megatrypanum) theileri.</title>
        <authorList>
            <person name="Kelly S."/>
            <person name="Ivens A."/>
            <person name="Mott A."/>
            <person name="O'Neill E."/>
            <person name="Emms D."/>
            <person name="Macleod O."/>
            <person name="Voorheis P."/>
            <person name="Matthews J."/>
            <person name="Matthews K."/>
            <person name="Carrington M."/>
        </authorList>
    </citation>
    <scope>NUCLEOTIDE SEQUENCE [LARGE SCALE GENOMIC DNA]</scope>
    <source>
        <strain evidence="2">Edinburgh</strain>
    </source>
</reference>
<keyword evidence="3" id="KW-1185">Reference proteome</keyword>
<name>A0A1X0NHI5_9TRYP</name>
<keyword evidence="1" id="KW-0812">Transmembrane</keyword>
<evidence type="ECO:0000313" key="2">
    <source>
        <dbReference type="EMBL" id="ORC84195.1"/>
    </source>
</evidence>
<dbReference type="RefSeq" id="XP_028878261.1">
    <property type="nucleotide sequence ID" value="XM_029030492.1"/>
</dbReference>
<dbReference type="AlphaFoldDB" id="A0A1X0NHI5"/>
<dbReference type="EMBL" id="NBCO01000048">
    <property type="protein sequence ID" value="ORC84195.1"/>
    <property type="molecule type" value="Genomic_DNA"/>
</dbReference>
<keyword evidence="1" id="KW-1133">Transmembrane helix</keyword>
<evidence type="ECO:0000256" key="1">
    <source>
        <dbReference type="SAM" id="Phobius"/>
    </source>
</evidence>
<dbReference type="GeneID" id="39990272"/>
<accession>A0A1X0NHI5</accession>
<dbReference type="VEuPathDB" id="TriTrypDB:TM35_000481560"/>